<dbReference type="PANTHER" id="PTHR14789">
    <property type="entry name" value="CHONDROLECTIN VARIANT CHODLFDELTAE"/>
    <property type="match status" value="1"/>
</dbReference>
<dbReference type="GO" id="GO:0030855">
    <property type="term" value="P:epithelial cell differentiation"/>
    <property type="evidence" value="ECO:0007669"/>
    <property type="project" value="UniProtKB-ARBA"/>
</dbReference>
<comment type="caution">
    <text evidence="15">Lacks conserved residue(s) required for the propagation of feature annotation.</text>
</comment>
<evidence type="ECO:0000256" key="1">
    <source>
        <dbReference type="ARBA" id="ARBA00004479"/>
    </source>
</evidence>
<sequence length="510" mass="56162">MRDIIIALALVVLRVSGENISDGFCVDGKCFVFHVDRASFDAAQLVCQEKGGHLMTVRTEKAADVLGGLLNGAPGDLWFGLKYAGKQCSNSTEGLKGYRWVTEDNKTQYINWKSNVSVCSPLCVSVSQKDFKWTERACNDTIEGYLCEYDNPGYCPPLSSDAPVSYQTNFGFTANEKLKEIPQLTNGTLQPLRTRHICFEGEWLQAPWSCEVFGGGCDYKCIQKGKSNACICQPGFELDTNGVTCNKQDPCAECEHKCTRAGDALVCACRPGFQLGADGKSCEKCKPGFHIEGGICVDEDECNSAPCEHDCINTEGGYHCVCFQGYIQSMEDMHKCEMHCEEYTCPGDCDPNNNAQCNCPNGFVLEEQSCVDIDECDSDYCDHSCLNTPGSFRCSCNEGYVLIDNTKCIGEDFEGSGSSTPFDVFTPTSRSPTDKPVSISPGSLLGIMVCIVFCILLLVCLAHCIMTRISKKHHNDVDKGHNEIFNFEPVITDKHCAQQTLPDTYIERET</sequence>
<evidence type="ECO:0000256" key="13">
    <source>
        <dbReference type="ARBA" id="ARBA00045242"/>
    </source>
</evidence>
<keyword evidence="11 16" id="KW-0472">Membrane</keyword>
<dbReference type="FunFam" id="2.10.25.10:FF:000038">
    <property type="entry name" value="Fibrillin 2"/>
    <property type="match status" value="1"/>
</dbReference>
<dbReference type="InterPro" id="IPR009030">
    <property type="entry name" value="Growth_fac_rcpt_cys_sf"/>
</dbReference>
<dbReference type="PROSITE" id="PS00010">
    <property type="entry name" value="ASX_HYDROXYL"/>
    <property type="match status" value="2"/>
</dbReference>
<keyword evidence="9" id="KW-0654">Proteoglycan</keyword>
<evidence type="ECO:0000259" key="19">
    <source>
        <dbReference type="PROSITE" id="PS50041"/>
    </source>
</evidence>
<keyword evidence="20" id="KW-1185">Reference proteome</keyword>
<gene>
    <name evidence="21" type="primary">thbd</name>
</gene>
<dbReference type="AlphaFoldDB" id="A0A6P6RMD6"/>
<keyword evidence="4" id="KW-0597">Phosphoprotein</keyword>
<evidence type="ECO:0000256" key="5">
    <source>
        <dbReference type="ARBA" id="ARBA00022692"/>
    </source>
</evidence>
<keyword evidence="6 17" id="KW-0732">Signal</keyword>
<dbReference type="PROSITE" id="PS50041">
    <property type="entry name" value="C_TYPE_LECTIN_2"/>
    <property type="match status" value="1"/>
</dbReference>
<evidence type="ECO:0000256" key="15">
    <source>
        <dbReference type="PROSITE-ProRule" id="PRU00076"/>
    </source>
</evidence>
<comment type="function">
    <text evidence="13">Endothelial cell receptor that plays a critical role in regulating several physiological processes including hemostasis, coagulation, fibrinolysis, inflammation, and angiogenesis. Acts as a cofactor for thrombin activation of protein C/PROC on the surface of vascular endothelial cells leading to initiation of the activated protein C anticoagulant pathway. Also accelerates the activation of the plasma carboxypeptidase B2/CPB2, which catalyzes removal of C-terminal basic amino acids from its substrates including kinins or anaphylatoxins leading to fibrinolysis inhibition. Plays critical protective roles in changing the cleavage specificity of protease-activated receptor 1/PAR1, inhibiting endothelial cell permeability and inflammation. Suppresses inflammation distinctly from its anticoagulant cofactor activity by sequestering HMGB1 thereby preventing it from engaging cellular receptors such as RAGE and contributing to the inflammatory response.</text>
</comment>
<evidence type="ECO:0000256" key="9">
    <source>
        <dbReference type="ARBA" id="ARBA00022974"/>
    </source>
</evidence>
<name>A0A6P6RMD6_CARAU</name>
<feature type="domain" description="EGF-like" evidence="18">
    <location>
        <begin position="372"/>
        <end position="409"/>
    </location>
</feature>
<dbReference type="PROSITE" id="PS50026">
    <property type="entry name" value="EGF_3"/>
    <property type="match status" value="2"/>
</dbReference>
<dbReference type="InterPro" id="IPR018097">
    <property type="entry name" value="EGF_Ca-bd_CS"/>
</dbReference>
<dbReference type="InterPro" id="IPR001881">
    <property type="entry name" value="EGF-like_Ca-bd_dom"/>
</dbReference>
<dbReference type="SUPFAM" id="SSF57184">
    <property type="entry name" value="Growth factor receptor domain"/>
    <property type="match status" value="1"/>
</dbReference>
<dbReference type="SMART" id="SM00179">
    <property type="entry name" value="EGF_CA"/>
    <property type="match status" value="3"/>
</dbReference>
<evidence type="ECO:0000256" key="17">
    <source>
        <dbReference type="SAM" id="SignalP"/>
    </source>
</evidence>
<reference evidence="21" key="1">
    <citation type="submission" date="2025-08" db="UniProtKB">
        <authorList>
            <consortium name="RefSeq"/>
        </authorList>
    </citation>
    <scope>IDENTIFICATION</scope>
    <source>
        <strain evidence="21">Wakin</strain>
        <tissue evidence="21">Muscle</tissue>
    </source>
</reference>
<dbReference type="PANTHER" id="PTHR14789:SF9">
    <property type="entry name" value="THROMBOMODULIN"/>
    <property type="match status" value="1"/>
</dbReference>
<feature type="domain" description="EGF-like" evidence="18">
    <location>
        <begin position="298"/>
        <end position="337"/>
    </location>
</feature>
<dbReference type="InterPro" id="IPR001304">
    <property type="entry name" value="C-type_lectin-like"/>
</dbReference>
<dbReference type="RefSeq" id="XP_026146263.1">
    <property type="nucleotide sequence ID" value="XM_026290478.1"/>
</dbReference>
<dbReference type="PIRSF" id="PIRSF001775">
    <property type="entry name" value="CD93/CD141"/>
    <property type="match status" value="1"/>
</dbReference>
<dbReference type="KEGG" id="caua:113120576"/>
<evidence type="ECO:0000256" key="12">
    <source>
        <dbReference type="ARBA" id="ARBA00023157"/>
    </source>
</evidence>
<dbReference type="GO" id="GO:0004888">
    <property type="term" value="F:transmembrane signaling receptor activity"/>
    <property type="evidence" value="ECO:0007669"/>
    <property type="project" value="InterPro"/>
</dbReference>
<keyword evidence="7" id="KW-0430">Lectin</keyword>
<evidence type="ECO:0000256" key="14">
    <source>
        <dbReference type="ARBA" id="ARBA00046453"/>
    </source>
</evidence>
<feature type="domain" description="C-type lectin" evidence="19">
    <location>
        <begin position="26"/>
        <end position="139"/>
    </location>
</feature>
<dbReference type="GO" id="GO:0005509">
    <property type="term" value="F:calcium ion binding"/>
    <property type="evidence" value="ECO:0007669"/>
    <property type="project" value="InterPro"/>
</dbReference>
<evidence type="ECO:0000256" key="11">
    <source>
        <dbReference type="ARBA" id="ARBA00023136"/>
    </source>
</evidence>
<dbReference type="GO" id="GO:0016020">
    <property type="term" value="C:membrane"/>
    <property type="evidence" value="ECO:0007669"/>
    <property type="project" value="UniProtKB-SubCell"/>
</dbReference>
<evidence type="ECO:0000256" key="2">
    <source>
        <dbReference type="ARBA" id="ARBA00019822"/>
    </source>
</evidence>
<dbReference type="Pfam" id="PF07645">
    <property type="entry name" value="EGF_CA"/>
    <property type="match status" value="2"/>
</dbReference>
<feature type="chain" id="PRO_5028454373" description="Thrombomodulin" evidence="17">
    <location>
        <begin position="18"/>
        <end position="510"/>
    </location>
</feature>
<evidence type="ECO:0000256" key="10">
    <source>
        <dbReference type="ARBA" id="ARBA00022989"/>
    </source>
</evidence>
<evidence type="ECO:0000256" key="4">
    <source>
        <dbReference type="ARBA" id="ARBA00022553"/>
    </source>
</evidence>
<feature type="transmembrane region" description="Helical" evidence="16">
    <location>
        <begin position="444"/>
        <end position="465"/>
    </location>
</feature>
<evidence type="ECO:0000259" key="18">
    <source>
        <dbReference type="PROSITE" id="PS50026"/>
    </source>
</evidence>
<evidence type="ECO:0000256" key="3">
    <source>
        <dbReference type="ARBA" id="ARBA00022536"/>
    </source>
</evidence>
<dbReference type="PROSITE" id="PS01186">
    <property type="entry name" value="EGF_2"/>
    <property type="match status" value="1"/>
</dbReference>
<evidence type="ECO:0000313" key="20">
    <source>
        <dbReference type="Proteomes" id="UP000515129"/>
    </source>
</evidence>
<comment type="subunit">
    <text evidence="14">Interacts with ITGAL, ITGAM and ITGB2. Interacts with thrombin/F2; this interaction switches the specificity of thrombin from a procoagulant to an anticoagulant and antifibrinolytic protease. Interacts with ANGP1 and ANGP2; these interactions significantly inhibit the generation of activated PC and TAFIa/CPB2 by the thrombin/thrombomodulin complex. Interacts with PF4; this interaction enhances generation of activated protein C. Interacts with HMGB1; this interaction inhibits HMGB1 inflammatory activity.</text>
</comment>
<dbReference type="OrthoDB" id="4062651at2759"/>
<feature type="signal peptide" evidence="17">
    <location>
        <begin position="1"/>
        <end position="17"/>
    </location>
</feature>
<dbReference type="InterPro" id="IPR051505">
    <property type="entry name" value="C-type_lectin_domain"/>
</dbReference>
<dbReference type="Gene3D" id="3.10.100.10">
    <property type="entry name" value="Mannose-Binding Protein A, subunit A"/>
    <property type="match status" value="1"/>
</dbReference>
<evidence type="ECO:0000256" key="16">
    <source>
        <dbReference type="SAM" id="Phobius"/>
    </source>
</evidence>
<evidence type="ECO:0000256" key="6">
    <source>
        <dbReference type="ARBA" id="ARBA00022729"/>
    </source>
</evidence>
<accession>A0A6P6RMD6</accession>
<keyword evidence="8" id="KW-0677">Repeat</keyword>
<dbReference type="InterPro" id="IPR016186">
    <property type="entry name" value="C-type_lectin-like/link_sf"/>
</dbReference>
<evidence type="ECO:0000256" key="7">
    <source>
        <dbReference type="ARBA" id="ARBA00022734"/>
    </source>
</evidence>
<keyword evidence="3 15" id="KW-0245">EGF-like domain</keyword>
<keyword evidence="9" id="KW-0325">Glycoprotein</keyword>
<dbReference type="SMART" id="SM00181">
    <property type="entry name" value="EGF"/>
    <property type="match status" value="5"/>
</dbReference>
<evidence type="ECO:0000313" key="21">
    <source>
        <dbReference type="RefSeq" id="XP_026146263.1"/>
    </source>
</evidence>
<dbReference type="InterPro" id="IPR000152">
    <property type="entry name" value="EGF-type_Asp/Asn_hydroxyl_site"/>
</dbReference>
<evidence type="ECO:0000256" key="8">
    <source>
        <dbReference type="ARBA" id="ARBA00022737"/>
    </source>
</evidence>
<dbReference type="CTD" id="7056"/>
<keyword evidence="12" id="KW-1015">Disulfide bond</keyword>
<dbReference type="InterPro" id="IPR000742">
    <property type="entry name" value="EGF"/>
</dbReference>
<proteinExistence type="predicted"/>
<dbReference type="Gene3D" id="2.10.25.10">
    <property type="entry name" value="Laminin"/>
    <property type="match status" value="5"/>
</dbReference>
<protein>
    <recommendedName>
        <fullName evidence="2">Thrombomodulin</fullName>
    </recommendedName>
</protein>
<comment type="subcellular location">
    <subcellularLocation>
        <location evidence="1">Membrane</location>
        <topology evidence="1">Single-pass type I membrane protein</topology>
    </subcellularLocation>
</comment>
<dbReference type="SUPFAM" id="SSF56436">
    <property type="entry name" value="C-type lectin-like"/>
    <property type="match status" value="1"/>
</dbReference>
<dbReference type="InterPro" id="IPR015149">
    <property type="entry name" value="Tme5_EGF-like"/>
</dbReference>
<dbReference type="Pfam" id="PF00059">
    <property type="entry name" value="Lectin_C"/>
    <property type="match status" value="1"/>
</dbReference>
<organism evidence="20 21">
    <name type="scientific">Carassius auratus</name>
    <name type="common">Goldfish</name>
    <dbReference type="NCBI Taxonomy" id="7957"/>
    <lineage>
        <taxon>Eukaryota</taxon>
        <taxon>Metazoa</taxon>
        <taxon>Chordata</taxon>
        <taxon>Craniata</taxon>
        <taxon>Vertebrata</taxon>
        <taxon>Euteleostomi</taxon>
        <taxon>Actinopterygii</taxon>
        <taxon>Neopterygii</taxon>
        <taxon>Teleostei</taxon>
        <taxon>Ostariophysi</taxon>
        <taxon>Cypriniformes</taxon>
        <taxon>Cyprinidae</taxon>
        <taxon>Cyprininae</taxon>
        <taxon>Carassius</taxon>
    </lineage>
</organism>
<dbReference type="PROSITE" id="PS01187">
    <property type="entry name" value="EGF_CA"/>
    <property type="match status" value="1"/>
</dbReference>
<dbReference type="Proteomes" id="UP000515129">
    <property type="component" value="Chromosome 20"/>
</dbReference>
<dbReference type="InterPro" id="IPR016187">
    <property type="entry name" value="CTDL_fold"/>
</dbReference>
<dbReference type="InterPro" id="IPR049883">
    <property type="entry name" value="NOTCH1_EGF-like"/>
</dbReference>
<dbReference type="SUPFAM" id="SSF57196">
    <property type="entry name" value="EGF/Laminin"/>
    <property type="match status" value="2"/>
</dbReference>
<dbReference type="GO" id="GO:0030246">
    <property type="term" value="F:carbohydrate binding"/>
    <property type="evidence" value="ECO:0007669"/>
    <property type="project" value="UniProtKB-KW"/>
</dbReference>
<dbReference type="Pfam" id="PF09064">
    <property type="entry name" value="EGF_Tme5"/>
    <property type="match status" value="1"/>
</dbReference>
<keyword evidence="10 16" id="KW-1133">Transmembrane helix</keyword>
<keyword evidence="5 16" id="KW-0812">Transmembrane</keyword>
<dbReference type="SMART" id="SM00034">
    <property type="entry name" value="CLECT"/>
    <property type="match status" value="1"/>
</dbReference>